<sequence length="270" mass="30849">MHIRLSDLHSNGLDVKKLFDRFGYFPPDLSPQRTSPFESCSQDFPGRFPSVRGLRSTSFARAAASGINYLPPLRPNDALDKTWSPFHNESFYTTITNLSRSHFPLILQRTITITAYSPRDFLLLVKGDIPKDLASVSWENLHACSVTLLQAFERWSVWIPQNLLITTVNICIKMCGLLVIPGVIRTSFSTTFVFSLAREIFDTVMATLQRIDYNERSSLHHTRRKELGDWVHRGLLSIMTFMPTVTILNDTPPEWKEAAFQMSSLMMAQF</sequence>
<accession>A0A9P6BBM3</accession>
<name>A0A9P6BBM3_9AGAR</name>
<comment type="caution">
    <text evidence="1">The sequence shown here is derived from an EMBL/GenBank/DDBJ whole genome shotgun (WGS) entry which is preliminary data.</text>
</comment>
<evidence type="ECO:0000313" key="1">
    <source>
        <dbReference type="EMBL" id="KAF9521383.1"/>
    </source>
</evidence>
<keyword evidence="2" id="KW-1185">Reference proteome</keyword>
<reference evidence="1" key="1">
    <citation type="submission" date="2020-11" db="EMBL/GenBank/DDBJ databases">
        <authorList>
            <consortium name="DOE Joint Genome Institute"/>
            <person name="Ahrendt S."/>
            <person name="Riley R."/>
            <person name="Andreopoulos W."/>
            <person name="Labutti K."/>
            <person name="Pangilinan J."/>
            <person name="Ruiz-Duenas F.J."/>
            <person name="Barrasa J.M."/>
            <person name="Sanchez-Garcia M."/>
            <person name="Camarero S."/>
            <person name="Miyauchi S."/>
            <person name="Serrano A."/>
            <person name="Linde D."/>
            <person name="Babiker R."/>
            <person name="Drula E."/>
            <person name="Ayuso-Fernandez I."/>
            <person name="Pacheco R."/>
            <person name="Padilla G."/>
            <person name="Ferreira P."/>
            <person name="Barriuso J."/>
            <person name="Kellner H."/>
            <person name="Castanera R."/>
            <person name="Alfaro M."/>
            <person name="Ramirez L."/>
            <person name="Pisabarro A.G."/>
            <person name="Kuo A."/>
            <person name="Tritt A."/>
            <person name="Lipzen A."/>
            <person name="He G."/>
            <person name="Yan M."/>
            <person name="Ng V."/>
            <person name="Cullen D."/>
            <person name="Martin F."/>
            <person name="Rosso M.-N."/>
            <person name="Henrissat B."/>
            <person name="Hibbett D."/>
            <person name="Martinez A.T."/>
            <person name="Grigoriev I.V."/>
        </authorList>
    </citation>
    <scope>NUCLEOTIDE SEQUENCE</scope>
    <source>
        <strain evidence="1">CBS 506.95</strain>
    </source>
</reference>
<dbReference type="Proteomes" id="UP000807306">
    <property type="component" value="Unassembled WGS sequence"/>
</dbReference>
<proteinExistence type="predicted"/>
<dbReference type="AlphaFoldDB" id="A0A9P6BBM3"/>
<organism evidence="1 2">
    <name type="scientific">Crepidotus variabilis</name>
    <dbReference type="NCBI Taxonomy" id="179855"/>
    <lineage>
        <taxon>Eukaryota</taxon>
        <taxon>Fungi</taxon>
        <taxon>Dikarya</taxon>
        <taxon>Basidiomycota</taxon>
        <taxon>Agaricomycotina</taxon>
        <taxon>Agaricomycetes</taxon>
        <taxon>Agaricomycetidae</taxon>
        <taxon>Agaricales</taxon>
        <taxon>Agaricineae</taxon>
        <taxon>Crepidotaceae</taxon>
        <taxon>Crepidotus</taxon>
    </lineage>
</organism>
<dbReference type="EMBL" id="MU158092">
    <property type="protein sequence ID" value="KAF9521383.1"/>
    <property type="molecule type" value="Genomic_DNA"/>
</dbReference>
<gene>
    <name evidence="1" type="ORF">CPB83DRAFT_900795</name>
</gene>
<protein>
    <submittedName>
        <fullName evidence="1">Uncharacterized protein</fullName>
    </submittedName>
</protein>
<evidence type="ECO:0000313" key="2">
    <source>
        <dbReference type="Proteomes" id="UP000807306"/>
    </source>
</evidence>